<dbReference type="InterPro" id="IPR008721">
    <property type="entry name" value="ORC6_cyclin_first"/>
</dbReference>
<keyword evidence="5" id="KW-0539">Nucleus</keyword>
<evidence type="ECO:0000256" key="1">
    <source>
        <dbReference type="ARBA" id="ARBA00004123"/>
    </source>
</evidence>
<comment type="subcellular location">
    <subcellularLocation>
        <location evidence="1">Nucleus</location>
    </subcellularLocation>
</comment>
<evidence type="ECO:0000259" key="7">
    <source>
        <dbReference type="Pfam" id="PF05460"/>
    </source>
</evidence>
<evidence type="ECO:0000256" key="2">
    <source>
        <dbReference type="ARBA" id="ARBA00010840"/>
    </source>
</evidence>
<evidence type="ECO:0000313" key="9">
    <source>
        <dbReference type="Proteomes" id="UP000019375"/>
    </source>
</evidence>
<dbReference type="AlphaFoldDB" id="A0A8J2TAH1"/>
<feature type="compositionally biased region" description="Polar residues" evidence="6">
    <location>
        <begin position="113"/>
        <end position="125"/>
    </location>
</feature>
<dbReference type="Proteomes" id="UP000019375">
    <property type="component" value="Unassembled WGS sequence"/>
</dbReference>
<dbReference type="PIRSF" id="PIRSF022941">
    <property type="entry name" value="ORC6_fun"/>
    <property type="match status" value="1"/>
</dbReference>
<feature type="region of interest" description="Disordered" evidence="6">
    <location>
        <begin position="113"/>
        <end position="249"/>
    </location>
</feature>
<accession>A0A8J2TAH1</accession>
<dbReference type="EMBL" id="HG316465">
    <property type="protein sequence ID" value="CDF91507.1"/>
    <property type="molecule type" value="Genomic_DNA"/>
</dbReference>
<gene>
    <name evidence="8" type="ORF">BN860_00496g</name>
</gene>
<name>A0A8J2TAH1_ZYGB2</name>
<dbReference type="GO" id="GO:0003677">
    <property type="term" value="F:DNA binding"/>
    <property type="evidence" value="ECO:0007669"/>
    <property type="project" value="UniProtKB-KW"/>
</dbReference>
<evidence type="ECO:0000256" key="3">
    <source>
        <dbReference type="ARBA" id="ARBA00022705"/>
    </source>
</evidence>
<organism evidence="8 9">
    <name type="scientific">Zygosaccharomyces bailii (strain CLIB 213 / ATCC 58445 / CBS 680 / BCRC 21525 / NBRC 1098 / NCYC 1416 / NRRL Y-2227)</name>
    <dbReference type="NCBI Taxonomy" id="1333698"/>
    <lineage>
        <taxon>Eukaryota</taxon>
        <taxon>Fungi</taxon>
        <taxon>Dikarya</taxon>
        <taxon>Ascomycota</taxon>
        <taxon>Saccharomycotina</taxon>
        <taxon>Saccharomycetes</taxon>
        <taxon>Saccharomycetales</taxon>
        <taxon>Saccharomycetaceae</taxon>
        <taxon>Zygosaccharomyces</taxon>
    </lineage>
</organism>
<dbReference type="GO" id="GO:0006260">
    <property type="term" value="P:DNA replication"/>
    <property type="evidence" value="ECO:0007669"/>
    <property type="project" value="UniProtKB-KW"/>
</dbReference>
<reference evidence="9" key="1">
    <citation type="journal article" date="2013" name="Genome Announc.">
        <title>Genome sequence of the food spoilage yeast Zygosaccharomyces bailii CLIB 213(T).</title>
        <authorList>
            <person name="Galeote V."/>
            <person name="Bigey F."/>
            <person name="Devillers H."/>
            <person name="Neuveglise C."/>
            <person name="Dequin S."/>
        </authorList>
    </citation>
    <scope>NUCLEOTIDE SEQUENCE [LARGE SCALE GENOMIC DNA]</scope>
    <source>
        <strain evidence="9">CLIB 213 / ATCC 58445 / CBS 680 / CCRC 21525 / NBRC 1098 / NCYC 1416 / NRRL Y-2227</strain>
    </source>
</reference>
<dbReference type="CDD" id="cd11583">
    <property type="entry name" value="Orc6_mid"/>
    <property type="match status" value="1"/>
</dbReference>
<evidence type="ECO:0000256" key="4">
    <source>
        <dbReference type="ARBA" id="ARBA00023125"/>
    </source>
</evidence>
<dbReference type="OrthoDB" id="5367324at2759"/>
<dbReference type="InterPro" id="IPR016811">
    <property type="entry name" value="ORC6_fun"/>
</dbReference>
<feature type="compositionally biased region" description="Basic and acidic residues" evidence="6">
    <location>
        <begin position="212"/>
        <end position="222"/>
    </location>
</feature>
<keyword evidence="9" id="KW-1185">Reference proteome</keyword>
<keyword evidence="4" id="KW-0238">DNA-binding</keyword>
<evidence type="ECO:0000256" key="5">
    <source>
        <dbReference type="ARBA" id="ARBA00023242"/>
    </source>
</evidence>
<evidence type="ECO:0000313" key="8">
    <source>
        <dbReference type="EMBL" id="CDF91507.1"/>
    </source>
</evidence>
<feature type="compositionally biased region" description="Basic and acidic residues" evidence="6">
    <location>
        <begin position="240"/>
        <end position="249"/>
    </location>
</feature>
<sequence length="416" mass="47846">MSNQQAQRCLKDVLGLDQEENLDWTQSHLQKLVNATSTLYTASSNKLMLKQGEETARGHLCAYIACERMTEKHMPELAYYLDRVPLEPRKARKLIELFKQNIFQCSPVKNLQWTPSPQKKSQSPIKNGDRFTAQDPQQLRKQLFDTPTKKNSLTVDPVKPLGIVGTGPQVQNSPVKARRKLAFEEDEDLQAPALTDLPNDRSAEISSLPSDRSNDSMEEAAKGKLRSRRNQPPQQQSPKNRKESNRGRAETSLLQKKYYKITTAELIDLCNQFEIPREVAYSILDQYMHYASYLVCPWQLACGLVLNATFVVFTERRRKDPRVDHLIFEKMLGIMKAPQVEDITDCVSLVKELIEGEKWYRDLQIKHDYYSGACFDEAISTKLGSMLQPNNTLVSKDQYANWRRKIEQDLSLRDMT</sequence>
<evidence type="ECO:0000256" key="6">
    <source>
        <dbReference type="SAM" id="MobiDB-lite"/>
    </source>
</evidence>
<dbReference type="Pfam" id="PF05460">
    <property type="entry name" value="ORC6"/>
    <property type="match status" value="1"/>
</dbReference>
<proteinExistence type="inferred from homology"/>
<keyword evidence="3" id="KW-0235">DNA replication</keyword>
<feature type="domain" description="ORC6 first cyclin-like" evidence="7">
    <location>
        <begin position="23"/>
        <end position="104"/>
    </location>
</feature>
<comment type="similarity">
    <text evidence="2">Belongs to the ORC6 family.</text>
</comment>
<dbReference type="GO" id="GO:0005664">
    <property type="term" value="C:nuclear origin of replication recognition complex"/>
    <property type="evidence" value="ECO:0007669"/>
    <property type="project" value="InterPro"/>
</dbReference>
<protein>
    <submittedName>
        <fullName evidence="8">ZYBA0S12-00496g1_1</fullName>
    </submittedName>
</protein>